<dbReference type="Proteomes" id="UP000887578">
    <property type="component" value="Unplaced"/>
</dbReference>
<proteinExistence type="predicted"/>
<name>A0A914QCY4_9BILA</name>
<accession>A0A914QCY4</accession>
<protein>
    <submittedName>
        <fullName evidence="3">Uncharacterized protein</fullName>
    </submittedName>
</protein>
<evidence type="ECO:0000313" key="3">
    <source>
        <dbReference type="WBParaSite" id="PDA_v2.g25022.t1"/>
    </source>
</evidence>
<dbReference type="WBParaSite" id="PDA_v2.g25022.t1">
    <property type="protein sequence ID" value="PDA_v2.g25022.t1"/>
    <property type="gene ID" value="PDA_v2.g25022"/>
</dbReference>
<organism evidence="2 3">
    <name type="scientific">Panagrolaimus davidi</name>
    <dbReference type="NCBI Taxonomy" id="227884"/>
    <lineage>
        <taxon>Eukaryota</taxon>
        <taxon>Metazoa</taxon>
        <taxon>Ecdysozoa</taxon>
        <taxon>Nematoda</taxon>
        <taxon>Chromadorea</taxon>
        <taxon>Rhabditida</taxon>
        <taxon>Tylenchina</taxon>
        <taxon>Panagrolaimomorpha</taxon>
        <taxon>Panagrolaimoidea</taxon>
        <taxon>Panagrolaimidae</taxon>
        <taxon>Panagrolaimus</taxon>
    </lineage>
</organism>
<feature type="region of interest" description="Disordered" evidence="1">
    <location>
        <begin position="15"/>
        <end position="41"/>
    </location>
</feature>
<dbReference type="AlphaFoldDB" id="A0A914QCY4"/>
<feature type="compositionally biased region" description="Low complexity" evidence="1">
    <location>
        <begin position="24"/>
        <end position="40"/>
    </location>
</feature>
<evidence type="ECO:0000313" key="2">
    <source>
        <dbReference type="Proteomes" id="UP000887578"/>
    </source>
</evidence>
<evidence type="ECO:0000256" key="1">
    <source>
        <dbReference type="SAM" id="MobiDB-lite"/>
    </source>
</evidence>
<reference evidence="3" key="1">
    <citation type="submission" date="2022-11" db="UniProtKB">
        <authorList>
            <consortium name="WormBaseParasite"/>
        </authorList>
    </citation>
    <scope>IDENTIFICATION</scope>
</reference>
<keyword evidence="2" id="KW-1185">Reference proteome</keyword>
<sequence>MSITKEILPVQIEPSQKLQSKPPTTTLNRTTNNSRSNNNRQLPIPYPCHGFNKAIFVGQDKIVANFINFIRVFNISKHGYSLMDIKCEGAVACVQSSPDFNHLAVSVDAVQGAKIVMYDSRDMNQAVRDFSTM</sequence>